<dbReference type="RefSeq" id="WP_336545603.1">
    <property type="nucleotide sequence ID" value="NZ_JBBBDM010000006.1"/>
</dbReference>
<dbReference type="EMBL" id="JBBBDM010000006">
    <property type="protein sequence ID" value="MEI5688077.1"/>
    <property type="molecule type" value="Genomic_DNA"/>
</dbReference>
<evidence type="ECO:0000256" key="2">
    <source>
        <dbReference type="ARBA" id="ARBA00022651"/>
    </source>
</evidence>
<dbReference type="CDD" id="cd18827">
    <property type="entry name" value="GH43_XlnD-like"/>
    <property type="match status" value="1"/>
</dbReference>
<evidence type="ECO:0000256" key="4">
    <source>
        <dbReference type="ARBA" id="ARBA00023277"/>
    </source>
</evidence>
<protein>
    <submittedName>
        <fullName evidence="7">Glycoside hydrolase family 43 protein</fullName>
    </submittedName>
</protein>
<evidence type="ECO:0000256" key="3">
    <source>
        <dbReference type="ARBA" id="ARBA00022801"/>
    </source>
</evidence>
<dbReference type="GO" id="GO:0016787">
    <property type="term" value="F:hydrolase activity"/>
    <property type="evidence" value="ECO:0007669"/>
    <property type="project" value="UniProtKB-KW"/>
</dbReference>
<keyword evidence="3 6" id="KW-0378">Hydrolase</keyword>
<dbReference type="Proteomes" id="UP001367771">
    <property type="component" value="Unassembled WGS sequence"/>
</dbReference>
<proteinExistence type="inferred from homology"/>
<name>A0ABU8H513_9SPHN</name>
<dbReference type="Gene3D" id="2.115.10.20">
    <property type="entry name" value="Glycosyl hydrolase domain, family 43"/>
    <property type="match status" value="1"/>
</dbReference>
<evidence type="ECO:0000256" key="6">
    <source>
        <dbReference type="RuleBase" id="RU361187"/>
    </source>
</evidence>
<keyword evidence="2" id="KW-0858">Xylan degradation</keyword>
<dbReference type="SUPFAM" id="SSF75005">
    <property type="entry name" value="Arabinanase/levansucrase/invertase"/>
    <property type="match status" value="1"/>
</dbReference>
<comment type="similarity">
    <text evidence="1 6">Belongs to the glycosyl hydrolase 43 family.</text>
</comment>
<evidence type="ECO:0000256" key="1">
    <source>
        <dbReference type="ARBA" id="ARBA00009865"/>
    </source>
</evidence>
<keyword evidence="4" id="KW-0119">Carbohydrate metabolism</keyword>
<dbReference type="Pfam" id="PF04616">
    <property type="entry name" value="Glyco_hydro_43"/>
    <property type="match status" value="1"/>
</dbReference>
<accession>A0ABU8H513</accession>
<evidence type="ECO:0000313" key="7">
    <source>
        <dbReference type="EMBL" id="MEI5688077.1"/>
    </source>
</evidence>
<organism evidence="7 8">
    <name type="scientific">Sphingomonas kyungheensis</name>
    <dbReference type="NCBI Taxonomy" id="1069987"/>
    <lineage>
        <taxon>Bacteria</taxon>
        <taxon>Pseudomonadati</taxon>
        <taxon>Pseudomonadota</taxon>
        <taxon>Alphaproteobacteria</taxon>
        <taxon>Sphingomonadales</taxon>
        <taxon>Sphingomonadaceae</taxon>
        <taxon>Sphingomonas</taxon>
    </lineage>
</organism>
<evidence type="ECO:0000256" key="5">
    <source>
        <dbReference type="ARBA" id="ARBA00023295"/>
    </source>
</evidence>
<reference evidence="7 8" key="1">
    <citation type="journal article" date="2013" name="Int. J. Syst. Evol. Microbiol.">
        <title>Sphingomonas kyungheensis sp. nov., a bacterium with ginsenoside-converting activity isolated from soil of a ginseng field.</title>
        <authorList>
            <person name="Son H.M."/>
            <person name="Yang J.E."/>
            <person name="Park Y."/>
            <person name="Han C.K."/>
            <person name="Kim S.G."/>
            <person name="Kook M."/>
            <person name="Yi T.H."/>
        </authorList>
    </citation>
    <scope>NUCLEOTIDE SEQUENCE [LARGE SCALE GENOMIC DNA]</scope>
    <source>
        <strain evidence="7 8">LMG 26582</strain>
    </source>
</reference>
<dbReference type="InterPro" id="IPR023296">
    <property type="entry name" value="Glyco_hydro_beta-prop_sf"/>
</dbReference>
<keyword evidence="8" id="KW-1185">Reference proteome</keyword>
<comment type="caution">
    <text evidence="7">The sequence shown here is derived from an EMBL/GenBank/DDBJ whole genome shotgun (WGS) entry which is preliminary data.</text>
</comment>
<evidence type="ECO:0000313" key="8">
    <source>
        <dbReference type="Proteomes" id="UP001367771"/>
    </source>
</evidence>
<dbReference type="PANTHER" id="PTHR43772:SF2">
    <property type="entry name" value="PUTATIVE (AFU_ORTHOLOGUE AFUA_2G04480)-RELATED"/>
    <property type="match status" value="1"/>
</dbReference>
<sequence>MENAIEASGIRQLNRRALIAGAGAALVLPNAAQGRAEAQARPLIDGWYADPEIRIFANRYWIYPTYSADRHTPAPPSRLSAWQREQRRAPHIWAPFLRQTFLDAFSSPDLVHWTRHPRVLDVAQVGWAAYAMWAPSAINHRGRYYLFFGANDLKSDAQVGGIGVAVATRPEGPFRDAIGRPLIGTIEQGAQPIDQMVFRDDDGSLYLYYGGWKHCNVARLSDDCTAIRPFADGSRFKSITPSPDYVEGPFMAKRDGVYYLMWSENDWTGPDYRVAYATAPGPLGPFTPRGVILQQDARIARGAGHHSLVRIPGSDDWYIVYHRRPLGERDGNHREIAIDRLHFRRDGSIAPVVMTAGGVRPRPLPR</sequence>
<keyword evidence="5 6" id="KW-0326">Glycosidase</keyword>
<gene>
    <name evidence="7" type="ORF">V8201_13385</name>
</gene>
<dbReference type="InterPro" id="IPR052176">
    <property type="entry name" value="Glycosyl_Hydrlase_43_Enz"/>
</dbReference>
<dbReference type="InterPro" id="IPR006710">
    <property type="entry name" value="Glyco_hydro_43"/>
</dbReference>
<dbReference type="PANTHER" id="PTHR43772">
    <property type="entry name" value="ENDO-1,4-BETA-XYLANASE"/>
    <property type="match status" value="1"/>
</dbReference>
<keyword evidence="2" id="KW-0624">Polysaccharide degradation</keyword>